<feature type="transmembrane region" description="Helical" evidence="11">
    <location>
        <begin position="4763"/>
        <end position="4786"/>
    </location>
</feature>
<evidence type="ECO:0000256" key="10">
    <source>
        <dbReference type="SAM" id="MobiDB-lite"/>
    </source>
</evidence>
<evidence type="ECO:0000313" key="14">
    <source>
        <dbReference type="Proteomes" id="UP000009170"/>
    </source>
</evidence>
<feature type="compositionally biased region" description="Acidic residues" evidence="10">
    <location>
        <begin position="3649"/>
        <end position="3667"/>
    </location>
</feature>
<feature type="transmembrane region" description="Helical" evidence="11">
    <location>
        <begin position="3057"/>
        <end position="3079"/>
    </location>
</feature>
<dbReference type="Pfam" id="PF02364">
    <property type="entry name" value="Glucan_synthase"/>
    <property type="match status" value="2"/>
</dbReference>
<feature type="transmembrane region" description="Helical" evidence="11">
    <location>
        <begin position="4368"/>
        <end position="4391"/>
    </location>
</feature>
<feature type="transmembrane region" description="Helical" evidence="11">
    <location>
        <begin position="2391"/>
        <end position="2412"/>
    </location>
</feature>
<feature type="transmembrane region" description="Helical" evidence="11">
    <location>
        <begin position="3091"/>
        <end position="3111"/>
    </location>
</feature>
<evidence type="ECO:0000256" key="5">
    <source>
        <dbReference type="ARBA" id="ARBA00022679"/>
    </source>
</evidence>
<gene>
    <name evidence="13" type="ORF">OT_ostta07g01640</name>
</gene>
<evidence type="ECO:0000256" key="4">
    <source>
        <dbReference type="ARBA" id="ARBA00022676"/>
    </source>
</evidence>
<dbReference type="SUPFAM" id="SSF51445">
    <property type="entry name" value="(Trans)glycosidases"/>
    <property type="match status" value="1"/>
</dbReference>
<feature type="domain" description="1,3-beta-glucan synthase component FKS1-like" evidence="12">
    <location>
        <begin position="2812"/>
        <end position="2931"/>
    </location>
</feature>
<evidence type="ECO:0000256" key="6">
    <source>
        <dbReference type="ARBA" id="ARBA00022692"/>
    </source>
</evidence>
<keyword evidence="4" id="KW-0328">Glycosyltransferase</keyword>
<feature type="compositionally biased region" description="Basic and acidic residues" evidence="10">
    <location>
        <begin position="177"/>
        <end position="194"/>
    </location>
</feature>
<feature type="transmembrane region" description="Helical" evidence="11">
    <location>
        <begin position="2307"/>
        <end position="2331"/>
    </location>
</feature>
<feature type="transmembrane region" description="Helical" evidence="11">
    <location>
        <begin position="808"/>
        <end position="826"/>
    </location>
</feature>
<dbReference type="Proteomes" id="UP000009170">
    <property type="component" value="Unassembled WGS sequence"/>
</dbReference>
<feature type="transmembrane region" description="Helical" evidence="11">
    <location>
        <begin position="2277"/>
        <end position="2300"/>
    </location>
</feature>
<dbReference type="InterPro" id="IPR017853">
    <property type="entry name" value="GH"/>
</dbReference>
<dbReference type="SMART" id="SM01205">
    <property type="entry name" value="FKS1_dom1"/>
    <property type="match status" value="2"/>
</dbReference>
<feature type="transmembrane region" description="Helical" evidence="11">
    <location>
        <begin position="4648"/>
        <end position="4666"/>
    </location>
</feature>
<feature type="transmembrane region" description="Helical" evidence="11">
    <location>
        <begin position="2510"/>
        <end position="2530"/>
    </location>
</feature>
<feature type="transmembrane region" description="Helical" evidence="11">
    <location>
        <begin position="1386"/>
        <end position="1407"/>
    </location>
</feature>
<feature type="region of interest" description="Disordered" evidence="10">
    <location>
        <begin position="3643"/>
        <end position="3667"/>
    </location>
</feature>
<feature type="transmembrane region" description="Helical" evidence="11">
    <location>
        <begin position="2424"/>
        <end position="2443"/>
    </location>
</feature>
<feature type="transmembrane region" description="Helical" evidence="11">
    <location>
        <begin position="4561"/>
        <end position="4584"/>
    </location>
</feature>
<evidence type="ECO:0000256" key="11">
    <source>
        <dbReference type="SAM" id="Phobius"/>
    </source>
</evidence>
<feature type="transmembrane region" description="Helical" evidence="11">
    <location>
        <begin position="2147"/>
        <end position="2168"/>
    </location>
</feature>
<keyword evidence="14" id="KW-1185">Reference proteome</keyword>
<evidence type="ECO:0000259" key="12">
    <source>
        <dbReference type="SMART" id="SM01205"/>
    </source>
</evidence>
<feature type="transmembrane region" description="Helical" evidence="11">
    <location>
        <begin position="1174"/>
        <end position="1191"/>
    </location>
</feature>
<feature type="transmembrane region" description="Helical" evidence="11">
    <location>
        <begin position="4451"/>
        <end position="4474"/>
    </location>
</feature>
<evidence type="ECO:0000256" key="2">
    <source>
        <dbReference type="ARBA" id="ARBA00009040"/>
    </source>
</evidence>
<feature type="transmembrane region" description="Helical" evidence="11">
    <location>
        <begin position="4411"/>
        <end position="4431"/>
    </location>
</feature>
<feature type="transmembrane region" description="Helical" evidence="11">
    <location>
        <begin position="4604"/>
        <end position="4628"/>
    </location>
</feature>
<dbReference type="InterPro" id="IPR003440">
    <property type="entry name" value="Glyco_trans_48_dom"/>
</dbReference>
<feature type="transmembrane region" description="Helical" evidence="11">
    <location>
        <begin position="1232"/>
        <end position="1252"/>
    </location>
</feature>
<dbReference type="InterPro" id="IPR026899">
    <property type="entry name" value="FKS1-like_dom1"/>
</dbReference>
<keyword evidence="8 11" id="KW-0472">Membrane</keyword>
<dbReference type="RefSeq" id="XP_022839399.1">
    <property type="nucleotide sequence ID" value="XM_022983767.1"/>
</dbReference>
<evidence type="ECO:0000256" key="8">
    <source>
        <dbReference type="ARBA" id="ARBA00023136"/>
    </source>
</evidence>
<evidence type="ECO:0000256" key="3">
    <source>
        <dbReference type="ARBA" id="ARBA00012589"/>
    </source>
</evidence>
<feature type="transmembrane region" description="Helical" evidence="11">
    <location>
        <begin position="1258"/>
        <end position="1277"/>
    </location>
</feature>
<feature type="transmembrane region" description="Helical" evidence="11">
    <location>
        <begin position="2472"/>
        <end position="2490"/>
    </location>
</feature>
<dbReference type="GO" id="GO:0008360">
    <property type="term" value="P:regulation of cell shape"/>
    <property type="evidence" value="ECO:0007669"/>
    <property type="project" value="UniProtKB-KW"/>
</dbReference>
<comment type="subcellular location">
    <subcellularLocation>
        <location evidence="1">Membrane</location>
        <topology evidence="1">Multi-pass membrane protein</topology>
    </subcellularLocation>
</comment>
<feature type="transmembrane region" description="Helical" evidence="11">
    <location>
        <begin position="1508"/>
        <end position="1528"/>
    </location>
</feature>
<feature type="transmembrane region" description="Helical" evidence="11">
    <location>
        <begin position="4486"/>
        <end position="4505"/>
    </location>
</feature>
<dbReference type="OrthoDB" id="1880850at2759"/>
<feature type="region of interest" description="Disordered" evidence="10">
    <location>
        <begin position="150"/>
        <end position="201"/>
    </location>
</feature>
<feature type="transmembrane region" description="Helical" evidence="11">
    <location>
        <begin position="1540"/>
        <end position="1563"/>
    </location>
</feature>
<evidence type="ECO:0000256" key="9">
    <source>
        <dbReference type="ARBA" id="ARBA00047777"/>
    </source>
</evidence>
<dbReference type="GO" id="GO:0000148">
    <property type="term" value="C:1,3-beta-D-glucan synthase complex"/>
    <property type="evidence" value="ECO:0007669"/>
    <property type="project" value="InterPro"/>
</dbReference>
<feature type="compositionally biased region" description="Basic and acidic residues" evidence="10">
    <location>
        <begin position="13"/>
        <end position="28"/>
    </location>
</feature>
<dbReference type="PANTHER" id="PTHR12741:SF48">
    <property type="entry name" value="1,3-BETA-GLUCAN SYNTHASE COMPONENT FKS1-RELATED"/>
    <property type="match status" value="1"/>
</dbReference>
<keyword evidence="7 11" id="KW-1133">Transmembrane helix</keyword>
<dbReference type="Pfam" id="PF14288">
    <property type="entry name" value="FKS1_dom1"/>
    <property type="match status" value="2"/>
</dbReference>
<feature type="transmembrane region" description="Helical" evidence="11">
    <location>
        <begin position="2559"/>
        <end position="2579"/>
    </location>
</feature>
<comment type="similarity">
    <text evidence="2">Belongs to the glycosyltransferase 48 family.</text>
</comment>
<dbReference type="EMBL" id="CAID01000007">
    <property type="protein sequence ID" value="CEF98660.1"/>
    <property type="molecule type" value="Genomic_DNA"/>
</dbReference>
<evidence type="ECO:0000313" key="13">
    <source>
        <dbReference type="EMBL" id="CEF98660.1"/>
    </source>
</evidence>
<feature type="transmembrane region" description="Helical" evidence="11">
    <location>
        <begin position="4302"/>
        <end position="4320"/>
    </location>
</feature>
<dbReference type="GO" id="GO:0003843">
    <property type="term" value="F:1,3-beta-D-glucan synthase activity"/>
    <property type="evidence" value="ECO:0007669"/>
    <property type="project" value="UniProtKB-EC"/>
</dbReference>
<feature type="transmembrane region" description="Helical" evidence="11">
    <location>
        <begin position="1197"/>
        <end position="1220"/>
    </location>
</feature>
<evidence type="ECO:0000256" key="1">
    <source>
        <dbReference type="ARBA" id="ARBA00004141"/>
    </source>
</evidence>
<dbReference type="EC" id="2.4.1.34" evidence="3"/>
<organism evidence="13 14">
    <name type="scientific">Ostreococcus tauri</name>
    <name type="common">Marine green alga</name>
    <dbReference type="NCBI Taxonomy" id="70448"/>
    <lineage>
        <taxon>Eukaryota</taxon>
        <taxon>Viridiplantae</taxon>
        <taxon>Chlorophyta</taxon>
        <taxon>Mamiellophyceae</taxon>
        <taxon>Mamiellales</taxon>
        <taxon>Bathycoccaceae</taxon>
        <taxon>Ostreococcus</taxon>
    </lineage>
</organism>
<dbReference type="Gene3D" id="3.20.20.80">
    <property type="entry name" value="Glycosidases"/>
    <property type="match status" value="1"/>
</dbReference>
<feature type="compositionally biased region" description="Polar residues" evidence="10">
    <location>
        <begin position="163"/>
        <end position="174"/>
    </location>
</feature>
<feature type="transmembrane region" description="Helical" evidence="11">
    <location>
        <begin position="1306"/>
        <end position="1324"/>
    </location>
</feature>
<comment type="catalytic activity">
    <reaction evidence="9">
        <text>[(1-&gt;3)-beta-D-glucosyl](n) + UDP-alpha-D-glucose = [(1-&gt;3)-beta-D-glucosyl](n+1) + UDP + H(+)</text>
        <dbReference type="Rhea" id="RHEA:21476"/>
        <dbReference type="Rhea" id="RHEA-COMP:11146"/>
        <dbReference type="Rhea" id="RHEA-COMP:14303"/>
        <dbReference type="ChEBI" id="CHEBI:15378"/>
        <dbReference type="ChEBI" id="CHEBI:37671"/>
        <dbReference type="ChEBI" id="CHEBI:58223"/>
        <dbReference type="ChEBI" id="CHEBI:58885"/>
        <dbReference type="EC" id="2.4.1.34"/>
    </reaction>
</comment>
<sequence length="4809" mass="543905">MSAAERAPMLGARAREGAGERARRAGRRESWRTVALDRRAWIALAGALGVAFAISSGYVDVGSTSGEWGARGGGGATSDGRARVDAREGVGARVGVSDGDLGTARSADFGVYDGNGDVGRGIDVDALNEHLSGTVWDFNEPRPRAIEETMGKVARSSRLLPSLGQTSQRSQSAKNVAEGESRGSKDDKDRDGRTKSKAGTLQPGLALSDDEIYDPAFVDDDFENGRRSAKQYLKRFLDPPLLNTTWDTGRVRRLGRTLYLDGKPWLMRAICYSPVPIGWDPDWFEPYGDFFTNEYAGIFERDVPLMAAAGVNTLRIYTLKLSKRHKQFFDLVHQYNMTILVGYDFEDGTKSLFNTAETMQQTQKELRTLVRAAKHPAVIGWIVGNELNGPWNLFVCDKDLAENFGVSGCQFEDSIEKLMKSVNMLCGVVRSENMLCGTAIANVNLPKRKQHLVGTQLWGALSWIKLADRYMDQLDFWGVNLYTRRYFSPMGIFQRYHLVSKRPFLITEFGVDAFSLAPQLEGSNGYDTMGTEDEVSQADWLATMVEDIERHSTTCKAGCGVRFTSGGAVLSWVDEYWKGKAVTPVPTNDDRVPTITRVCPSLKEYLHSPCGYMSPTQPDLYVSEEWFGIMAIRKKCSINKVDLLRPRAAYYMLKLLWKDGGSCTIFHEQTTSAYDTDMYPDCSKAMKNYHNKTMHLFMRAEAEAWHGIKLNMNDPTPIFAHFENFSAILTHPKGLINPVSTSLQSTFMSCHHMKQINRKSDKTCPSPPVAFGDLGKIFNDQMSSFEQPGDTSCPDQEQFDAMKLEVELVVVIKFAITLYIAVALAIRWRFTRRHVRDALISLSRSNLFIVRLFIKDTRAFVEVHKRAERVLGSPAKTSRQLDGDLSSESSEQDDELSLRRRGPEPSGSSSIERGIEQWRARISPAAMSLSDIFGFQAGTEEMGSTRENCIDKCAHALWNISQLKDAPSNASDWAVETLHAKTFAAYKKYMRYTGINFSPRGVSTLASSMGNGNTDDKLCQIVLFELLYEESANMRYMPEFMMFTFHLMAAAVINRGVNCSAAPESGVGYERNDFLTSIATPMYEFLALHMKSAAPLHLRLGYDDINEAFIDVATIRTMLSMDAKIGTSSYARFRQFMLAAGSATEKDKSLSAVFKKTYREHLGWLTAYINFQRMFTLFSLLLHAMIVFAFVQFSQLALYSTMAVTVAFFDAIIELRVLFFDRVELFHSRLESIGRGAFALVILLLGCGLSLGYVNGSLFSLIGSPYLLLSLANILGYQLTSPRGSDDYFTKEVGRSVSSKEHREHVIFWLLVFVLKLPLDYVLMIRPLVVPTKAILSIDLYCWNYNFGGADCDAYEYNELFSPRIIELIRLSRRHGLRSLMLFERWIPNVLLYFGNTFFYFLFVLGIRSAMKEIRTSGVAGGWSQTVISLPKVVGIFADKVLTNSHKPTTAPDPATALCAEAISESWRSFARAWNEIIHSIRSRDLLSNDETNLLLFKILNGRASESFFGSHYIMFPIMLTGSIFSGIGLQRNEKMRFDFSAAVMAQMADLVAFIVVCILGVVDASDRVIFVELMNSLTELLSLGIAEHSETILWLTTMRSKFAELVQSLRSASTDLSQVSAQIEQIFVFITSEIAQDRESEHATHKRTNALIVETCSRLQKLMHLDRLESTSSRVMAAASSRAGSSVLGQISLMLSTANPAGEPSAQEAKDILRFFVRSIDRSLPNAMTVRQMPMLTTLTPVYAEEIRTSLDTLTQNIDGESVTGFRFMISMAPSSWENMIERTQVKVQDSNYEHFFDRALLERNTALSTFTDEEKRFAQESVNWASLEGQTLYRTVAGFACYADALRIFARMEGVAEEDIEPLVQAKFEHVVCAQVYQAPGYTMNEEIESIVETFPHVKVSYVMQPNAEDPNYAIGRIERGTDGKFKQTHRVQIPGHPIVGEGKPENQNLGLVWARGNYIQTIDMNQDANLAEGMKMRNLLSLYQSNDDLVLIGFNERLISGRQGSVSSFAAVSETVFGTMLQHFMANPLRVRLHYGHPDVWDGAFVRSCGGVSKATRKLHLSEDVYGGMNVLQRGGIIDHVAFISCGKGREVSFDGNNQFNKKIATGNGMQLLSRDFYRLARSMGILRCMSFFQSSVGMFYTEFLLFNSMFAFVLCKTMICMYQIETYFKQGDAFDNVGFHQEVGIETLYPSQWMLQASLVMAWPGMLHGWINGGLLDMIKDTYNGLISGSFVYHMFIAKSRGYSIDASITSGDAVYRGTKRSMHMNASFTDLYMQYAASHILPSFTIVALTVLLTALSRFGPLYVLITTTWHVWLAVSMWVFSPWIFHPQTFKEGSPAVNFTSWLFWLDNRKHISQAHSKDGAWLTWHTKQMRSLRAMPRHLKIEYIAFRIVPLPALLFLSAMVAITADDSSATAPLRGVVVFTSGVAGVLLAGVYYMSTSPVFLWPQRVVALCEKLRVVRGEVDRRILILLYNMTIRVFLLVFHIQLCERLFSQTVDINLRQNKVIFVMCGCCALYCVVSVSSIIGDNPLAAFRGLAFSLRAFSDFCYRDIDEVVGLILHIAIATLALAPISYVHAKTLFNRAYASVLALEMRRSALVVTLNNKITSKSLRNWFLSSRSFIRRVLGLKTAPVRSLRQAPSTIPDLMIDLTKVGEMTVTNERVTEIKRRVQPIASHLADLFGFQKAAKDRTFTSETVEVPSNLWNSVEALSSWLENLLTQREDVDSYSLDHLNRYWIDVVNELHAHLFQNYNRWGAFTGMVDAVSAHARRVAATMGDDAALPLSLYMSDANELWTRTSREHTTLIELNAKLHHLCLWFLIYGESANLRHMSECLCFIFHSALCAVKLERRVPNEGEEHVLCKPVAEEVMPYAEKDYLRTIVTPIFLFLKREISDRSSEPVSDRVMYDDVNEFFWRYDRLVKLLPPDKEPVRSEGDADFVGVPAQMAGLSRDERMYEHLRSFMRRVNDSGDPANELSGIFIKTHRECSGWLSMFVNFHSIILFHAVAFHVSTAYVFGHGWNWSYICTATLTHALFKFTTELAMLRFVNLSQERFGDWMVTATRAGMFLTMPLFYALEYSLRSDYATPYFEGLATVYTIANSGLMSNVLRRTTFVGSPVQMAPPYRERVIYTSFWIVVLGTKIVFGHFLLIAPLREAVSALQKGDLCWNKESDEYTSCINLEGDALVQALKFVPKITYFTEKDEDEEDEYKDLDLGDYQPLPERRRSLLSSHAGGGDFTGASWGDVSQFAIDSEVNESADPYNGQFRGWSSIAASPTPMPRSPLESVVSSAADAIQEVIGSKKFRLPALGYIGEEIEGQLPEAYYDVHASQFLMTVMVIARMLPAIATYFCDTFLWYTCYASLFTIFLQWQGKVSHAQRWGKFIRGFSQIPSMFCEKVMNKTWPKPVAIDGDFTADDRGVNDDNEETFRAKEVRQRSGGGIYGNELNENLLDAVALAVIDEEMIVDANVQTFASQPAHFLPEAMDIKWQHFARGWNSIVDSLRARDQITNKESVDMKFVFLQGRDVEQIFDAPEYIILAPMLTSSVFSQVSFRAGSMEQYPWFGSTLIQTKDLMCVIMTEVLRVVSPGDLTLLMRVVSDLASLEKEHVCHRRHDDIDAYSQLRDAIIKLLLTLQVMGSSTDATPIVEDQDENDDEMSESDDDDDEEAQLFLLGDQAGAERARLRKEQRRKRRQLKAIREKERMRQKQVVEAINLEMKFGCTGIIPKETRKKMKEGKSGLLRGCFVVQENWEELTEEQHALLQGDEDKTSVRKRWRRGRRKLIKWSNIQTDADIEAQSNTLAEALHDILLAVRKICAFAMKSDGKWSNSSNQRKYRVAQLYSQLLEMVRIDALRDGEHVRVVSASATLPTNRQIVNSLLNSMNNSNPGGEPRNPEARRQLMFFTNSLNFTSLKMPTKLRNMRGWTAFTPYYAEEVSYSKDELVKPLEDQKTLFSIIRATYPDEYENFKERIGALAYDDARIFEQHWDELRVWASDRTQSLSRCVRGICYYGTALRFLARLEGYEEAEIETLVQDKFEYLVSCQVYGNMLNAPLGSENRRKAGDIDELILSHPELRVCFVQVQSERDAEFASCLVGCNRESRVLSMACKVELPGNPIIGEGKPENQNHAVIFSRGAYLQTLDMNQDGYFPEALKMRNLLDTFSEDVVLVGFPEVIFSETTGAVAQFAAISEFIFQTFQRFMTWPLMVRFHYGHPDVWDKAFTMTNGGVSKASKVLHVAEDFFGGVNAICRGGRVLFEEFIEVGKGRDMGFTSVNGFEQKISGSAGTISMSRDVYRLHRSMDMFRMMSMYFSGPGFFISVMQTAWCVYLYILVHAGLAIADLEIYRVYRYFKMTEAQTTLSLSKEEGGYYNSIYAIQLGLLTVLPLFLKMIMDRGLRDGFEYTASSLLRGSWAFNIFAMTTKGYNYMIGLLFGKAQYIATERGFVLNNANMVVLYGLYAKSHLYTGMEVLCLLLLFHCNTVLPKSILYSWSVWSFALCILMTPWWFSPQSTNAYWMQKSWIDWRRWLDGSFDQPRVANGSWRSWHDSMIANYRNRIGIFNKCGVLIMSSFGRIMLALVITGSLHGTALYSGTTQTEQFYINVSRMASATAVTGFVAFLYMYAMNSVFFVREPWLKFPDKLWKISFYRGLVRLGLFLIWNGLYFYALHVDTGNYSMRRTWFMTGLGSTAVTSLIIEACVMLSDRTVTSFGERFLPIQTADGEAEPRSSALRRIASPFVYGARRKLLQARDAADFWYKELDKLMGCIIFMMISILSLFPVTTMQTALIWNETFSDILAKRVTVQETVSSILD</sequence>
<feature type="transmembrane region" description="Helical" evidence="11">
    <location>
        <begin position="3131"/>
        <end position="3154"/>
    </location>
</feature>
<feature type="region of interest" description="Disordered" evidence="10">
    <location>
        <begin position="1"/>
        <end position="28"/>
    </location>
</feature>
<proteinExistence type="inferred from homology"/>
<dbReference type="GO" id="GO:0006075">
    <property type="term" value="P:(1-&gt;3)-beta-D-glucan biosynthetic process"/>
    <property type="evidence" value="ECO:0007669"/>
    <property type="project" value="InterPro"/>
</dbReference>
<feature type="transmembrane region" description="Helical" evidence="11">
    <location>
        <begin position="2993"/>
        <end position="3019"/>
    </location>
</feature>
<dbReference type="PANTHER" id="PTHR12741">
    <property type="entry name" value="LYST-INTERACTING PROTEIN LIP5 DOPAMINE RESPONSIVE PROTEIN DRG-1"/>
    <property type="match status" value="1"/>
</dbReference>
<name>A0A090M347_OSTTA</name>
<reference evidence="13 14" key="2">
    <citation type="journal article" date="2014" name="BMC Genomics">
        <title>An improved genome of the model marine alga Ostreococcus tauri unfolds by assessing Illumina de novo assemblies.</title>
        <authorList>
            <person name="Blanc-Mathieu R."/>
            <person name="Verhelst B."/>
            <person name="Derelle E."/>
            <person name="Rombauts S."/>
            <person name="Bouget F.Y."/>
            <person name="Carre I."/>
            <person name="Chateau A."/>
            <person name="Eyre-Walker A."/>
            <person name="Grimsley N."/>
            <person name="Moreau H."/>
            <person name="Piegu B."/>
            <person name="Rivals E."/>
            <person name="Schackwitz W."/>
            <person name="Van de Peer Y."/>
            <person name="Piganeau G."/>
        </authorList>
    </citation>
    <scope>NUCLEOTIDE SEQUENCE [LARGE SCALE GENOMIC DNA]</scope>
    <source>
        <strain evidence="14">OTTH 0595 / CCAP 157/2 / RCC745</strain>
    </source>
</reference>
<dbReference type="InParanoid" id="A0A090M347"/>
<feature type="region of interest" description="Disordered" evidence="10">
    <location>
        <begin position="875"/>
        <end position="912"/>
    </location>
</feature>
<dbReference type="KEGG" id="ota:OT_ostta07g01640"/>
<dbReference type="STRING" id="70448.A0A090M347"/>
<keyword evidence="6 11" id="KW-0812">Transmembrane</keyword>
<keyword evidence="5" id="KW-0808">Transferase</keyword>
<comment type="caution">
    <text evidence="13">The sequence shown here is derived from an EMBL/GenBank/DDBJ whole genome shotgun (WGS) entry which is preliminary data.</text>
</comment>
<dbReference type="GO" id="GO:0005886">
    <property type="term" value="C:plasma membrane"/>
    <property type="evidence" value="ECO:0007669"/>
    <property type="project" value="TreeGrafter"/>
</dbReference>
<accession>A0A090M347</accession>
<protein>
    <recommendedName>
        <fullName evidence="3">1,3-beta-glucan synthase</fullName>
        <ecNumber evidence="3">2.4.1.34</ecNumber>
    </recommendedName>
</protein>
<feature type="transmembrane region" description="Helical" evidence="11">
    <location>
        <begin position="4678"/>
        <end position="4700"/>
    </location>
</feature>
<reference evidence="14" key="1">
    <citation type="journal article" date="2006" name="Proc. Natl. Acad. Sci. U.S.A.">
        <title>Genome analysis of the smallest free-living eukaryote Ostreococcus tauri unveils many unique features.</title>
        <authorList>
            <person name="Derelle E."/>
            <person name="Ferraz C."/>
            <person name="Rombauts S."/>
            <person name="Rouze P."/>
            <person name="Worden A.Z."/>
            <person name="Robbens S."/>
            <person name="Partensky F."/>
            <person name="Degroeve S."/>
            <person name="Echeynie S."/>
            <person name="Cooke R."/>
            <person name="Saeys Y."/>
            <person name="Wuyts J."/>
            <person name="Jabbari K."/>
            <person name="Bowler C."/>
            <person name="Panaud O."/>
            <person name="Piegu B."/>
            <person name="Ball S.G."/>
            <person name="Ral J.-P."/>
            <person name="Bouget F.-Y."/>
            <person name="Piganeau G."/>
            <person name="De Baets B."/>
            <person name="Picard A."/>
            <person name="Delseny M."/>
            <person name="Demaille J."/>
            <person name="Van de Peer Y."/>
            <person name="Moreau H."/>
        </authorList>
    </citation>
    <scope>NUCLEOTIDE SEQUENCE [LARGE SCALE GENOMIC DNA]</scope>
    <source>
        <strain evidence="14">OTTH 0595 / CCAP 157/2 / RCC745</strain>
    </source>
</reference>
<evidence type="ECO:0000256" key="7">
    <source>
        <dbReference type="ARBA" id="ARBA00022989"/>
    </source>
</evidence>
<dbReference type="GeneID" id="9836616"/>
<feature type="domain" description="1,3-beta-glucan synthase component FKS1-like" evidence="12">
    <location>
        <begin position="1015"/>
        <end position="1122"/>
    </location>
</feature>